<dbReference type="PANTHER" id="PTHR44533">
    <property type="entry name" value="DEAD/H RNA HELICASE, PUTATIVE-RELATED"/>
    <property type="match status" value="1"/>
</dbReference>
<feature type="domain" description="Helicase C-terminal" evidence="3">
    <location>
        <begin position="71"/>
        <end position="219"/>
    </location>
</feature>
<dbReference type="Proteomes" id="UP000694923">
    <property type="component" value="Unplaced"/>
</dbReference>
<organism evidence="4 5">
    <name type="scientific">Galeopterus variegatus</name>
    <name type="common">Malayan flying lemur</name>
    <name type="synonym">Cynocephalus variegatus</name>
    <dbReference type="NCBI Taxonomy" id="482537"/>
    <lineage>
        <taxon>Eukaryota</taxon>
        <taxon>Metazoa</taxon>
        <taxon>Chordata</taxon>
        <taxon>Craniata</taxon>
        <taxon>Vertebrata</taxon>
        <taxon>Euteleostomi</taxon>
        <taxon>Mammalia</taxon>
        <taxon>Eutheria</taxon>
        <taxon>Euarchontoglires</taxon>
        <taxon>Dermoptera</taxon>
        <taxon>Cynocephalidae</taxon>
        <taxon>Galeopterus</taxon>
    </lineage>
</organism>
<accession>A0ABM0RVB7</accession>
<dbReference type="SMART" id="SM00490">
    <property type="entry name" value="HELICc"/>
    <property type="match status" value="1"/>
</dbReference>
<evidence type="ECO:0000313" key="5">
    <source>
        <dbReference type="RefSeq" id="XP_008584558.1"/>
    </source>
</evidence>
<proteinExistence type="predicted"/>
<keyword evidence="2" id="KW-0547">Nucleotide-binding</keyword>
<sequence>MTSLTKLDVHVEKEAKSGLVELHVRVNIGIKKDQGKPRKLARKLSYEAEYINFLKNLKEILEISEDRTYADVNALHTEIMKNGSTLNKVFQRVQSTRKGEELKALAQRGIGYYHDSMYFKEKELVEILFMKGFIRVVTATGTLALGIHMPCKSVVFAQDSVYLDALNYRQMSGRAGRRGQDLLGNVYFFDIPLPKIKRLITSNVPELRGQFPLSITLVLRLMLLASKGGDPEDATAKVLSVLKHSLLTFKRQRALDILKLYFLFSLQFLVKEGYLDQEGKPMKFAELVSHLHGHEPSNFVFVSFLMKGLFHNLCQPTSKGSQQFSQDVMEKLMLVLANLFGRNYFPAKFRDANLSFSQSEVILGELPEDFKAALNEYNLKVTKDFASFLLFASKLANVKNESQLPLSRISKKCEDSQLVSHLMSCKEGRIAISPFVCLSGNTDDDLLRPEMINQVILRTIGVNGTQAPMLWTQKLDNRGRRMPLNAYALNFYKHGCLTRLGQTSGKTRGKLLKLLKDFAFNIQDISDSLSELCEDEHDNVVLAFKQLSQSFYEKLQQVQTQMHPHHLR</sequence>
<keyword evidence="1" id="KW-0378">Hydrolase</keyword>
<evidence type="ECO:0000256" key="1">
    <source>
        <dbReference type="ARBA" id="ARBA00022801"/>
    </source>
</evidence>
<protein>
    <submittedName>
        <fullName evidence="5">Probable ATP-dependent RNA helicase DDX60-like</fullName>
    </submittedName>
</protein>
<dbReference type="GeneID" id="103601929"/>
<dbReference type="PANTHER" id="PTHR44533:SF1">
    <property type="entry name" value="ATP-DEPENDENT RNA HELICASE DDX60-LIKE-RELATED"/>
    <property type="match status" value="1"/>
</dbReference>
<keyword evidence="2" id="KW-0347">Helicase</keyword>
<dbReference type="InterPro" id="IPR059032">
    <property type="entry name" value="WHD_DDX60"/>
</dbReference>
<dbReference type="InterPro" id="IPR001650">
    <property type="entry name" value="Helicase_C-like"/>
</dbReference>
<dbReference type="InterPro" id="IPR052431">
    <property type="entry name" value="SKI2_subfamily_helicases"/>
</dbReference>
<dbReference type="InterPro" id="IPR027417">
    <property type="entry name" value="P-loop_NTPase"/>
</dbReference>
<gene>
    <name evidence="5" type="primary">LOC103601929</name>
</gene>
<evidence type="ECO:0000313" key="4">
    <source>
        <dbReference type="Proteomes" id="UP000694923"/>
    </source>
</evidence>
<name>A0ABM0RVB7_GALVR</name>
<keyword evidence="4" id="KW-1185">Reference proteome</keyword>
<keyword evidence="2" id="KW-0067">ATP-binding</keyword>
<dbReference type="SUPFAM" id="SSF52540">
    <property type="entry name" value="P-loop containing nucleoside triphosphate hydrolases"/>
    <property type="match status" value="1"/>
</dbReference>
<dbReference type="Gene3D" id="3.40.50.300">
    <property type="entry name" value="P-loop containing nucleotide triphosphate hydrolases"/>
    <property type="match status" value="1"/>
</dbReference>
<reference evidence="5" key="1">
    <citation type="submission" date="2025-08" db="UniProtKB">
        <authorList>
            <consortium name="RefSeq"/>
        </authorList>
    </citation>
    <scope>IDENTIFICATION</scope>
</reference>
<evidence type="ECO:0000259" key="3">
    <source>
        <dbReference type="PROSITE" id="PS51194"/>
    </source>
</evidence>
<dbReference type="Pfam" id="PF26076">
    <property type="entry name" value="WHD_DDX60"/>
    <property type="match status" value="1"/>
</dbReference>
<dbReference type="RefSeq" id="XP_008584558.1">
    <property type="nucleotide sequence ID" value="XM_008586336.1"/>
</dbReference>
<dbReference type="Pfam" id="PF00271">
    <property type="entry name" value="Helicase_C"/>
    <property type="match status" value="1"/>
</dbReference>
<dbReference type="PROSITE" id="PS51194">
    <property type="entry name" value="HELICASE_CTER"/>
    <property type="match status" value="1"/>
</dbReference>
<evidence type="ECO:0000256" key="2">
    <source>
        <dbReference type="ARBA" id="ARBA00022806"/>
    </source>
</evidence>